<feature type="domain" description="FAD dependent oxidoreductase" evidence="1">
    <location>
        <begin position="85"/>
        <end position="326"/>
    </location>
</feature>
<protein>
    <submittedName>
        <fullName evidence="2">FAD dependent oxidoreductase-domain-containing protein</fullName>
    </submittedName>
</protein>
<sequence length="405" mass="44632">MEASLLIDRPVDLSLKCHLNLGYQKRFHLALRSFREILEVYDELNKRIEQSPGIPVSNPSVPYWAIPPSPLAQHGSSDALPAYADIVIIGSGIAGTAFARTVLGFEQESENVPQVVMLEARDTCSGATGRNGGHITPVLYHDYPVVRKRLGPEMAKRVIEFRLAHLSALIQVCEEEDILEDSQCREVETFDRKTWRIVNVEECVKKLQLSPRVVGTISTTAGAAHPCRLVTGVLSRLLERHPKNFHLFTQTPCLSVTSEGDHSFYSVSTSRGTVRARHVIHATNAWVSHLLPQMRKRVVPARGHMSAQRPGVGLGQAILQRPVDTIPQANPNDSVLTLTEPATPPKSSWLGTRSWVMHGDGIYDYLTQQPLPTPAYDPTTAEFMFGGGLARGELSGGGVLKDIFE</sequence>
<keyword evidence="3" id="KW-1185">Reference proteome</keyword>
<dbReference type="SUPFAM" id="SSF51905">
    <property type="entry name" value="FAD/NAD(P)-binding domain"/>
    <property type="match status" value="1"/>
</dbReference>
<dbReference type="PANTHER" id="PTHR13847:SF213">
    <property type="entry name" value="DEPENDENT OXIDOREDUCTASE, PUTATIVE-RELATED"/>
    <property type="match status" value="1"/>
</dbReference>
<dbReference type="InterPro" id="IPR006076">
    <property type="entry name" value="FAD-dep_OxRdtase"/>
</dbReference>
<dbReference type="EMBL" id="JAWWNJ010000086">
    <property type="protein sequence ID" value="KAK7000892.1"/>
    <property type="molecule type" value="Genomic_DNA"/>
</dbReference>
<dbReference type="AlphaFoldDB" id="A0AAW0A450"/>
<organism evidence="2 3">
    <name type="scientific">Favolaschia claudopus</name>
    <dbReference type="NCBI Taxonomy" id="2862362"/>
    <lineage>
        <taxon>Eukaryota</taxon>
        <taxon>Fungi</taxon>
        <taxon>Dikarya</taxon>
        <taxon>Basidiomycota</taxon>
        <taxon>Agaricomycotina</taxon>
        <taxon>Agaricomycetes</taxon>
        <taxon>Agaricomycetidae</taxon>
        <taxon>Agaricales</taxon>
        <taxon>Marasmiineae</taxon>
        <taxon>Mycenaceae</taxon>
        <taxon>Favolaschia</taxon>
    </lineage>
</organism>
<reference evidence="2 3" key="1">
    <citation type="journal article" date="2024" name="J Genomics">
        <title>Draft genome sequencing and assembly of Favolaschia claudopus CIRM-BRFM 2984 isolated from oak limbs.</title>
        <authorList>
            <person name="Navarro D."/>
            <person name="Drula E."/>
            <person name="Chaduli D."/>
            <person name="Cazenave R."/>
            <person name="Ahrendt S."/>
            <person name="Wang J."/>
            <person name="Lipzen A."/>
            <person name="Daum C."/>
            <person name="Barry K."/>
            <person name="Grigoriev I.V."/>
            <person name="Favel A."/>
            <person name="Rosso M.N."/>
            <person name="Martin F."/>
        </authorList>
    </citation>
    <scope>NUCLEOTIDE SEQUENCE [LARGE SCALE GENOMIC DNA]</scope>
    <source>
        <strain evidence="2 3">CIRM-BRFM 2984</strain>
    </source>
</reference>
<accession>A0AAW0A450</accession>
<evidence type="ECO:0000313" key="3">
    <source>
        <dbReference type="Proteomes" id="UP001362999"/>
    </source>
</evidence>
<evidence type="ECO:0000259" key="1">
    <source>
        <dbReference type="Pfam" id="PF01266"/>
    </source>
</evidence>
<name>A0AAW0A450_9AGAR</name>
<comment type="caution">
    <text evidence="2">The sequence shown here is derived from an EMBL/GenBank/DDBJ whole genome shotgun (WGS) entry which is preliminary data.</text>
</comment>
<dbReference type="Proteomes" id="UP001362999">
    <property type="component" value="Unassembled WGS sequence"/>
</dbReference>
<proteinExistence type="predicted"/>
<dbReference type="Gene3D" id="3.30.9.10">
    <property type="entry name" value="D-Amino Acid Oxidase, subunit A, domain 2"/>
    <property type="match status" value="1"/>
</dbReference>
<dbReference type="Gene3D" id="3.50.50.60">
    <property type="entry name" value="FAD/NAD(P)-binding domain"/>
    <property type="match status" value="1"/>
</dbReference>
<dbReference type="Pfam" id="PF01266">
    <property type="entry name" value="DAO"/>
    <property type="match status" value="1"/>
</dbReference>
<dbReference type="PANTHER" id="PTHR13847">
    <property type="entry name" value="SARCOSINE DEHYDROGENASE-RELATED"/>
    <property type="match status" value="1"/>
</dbReference>
<dbReference type="GO" id="GO:0005737">
    <property type="term" value="C:cytoplasm"/>
    <property type="evidence" value="ECO:0007669"/>
    <property type="project" value="TreeGrafter"/>
</dbReference>
<evidence type="ECO:0000313" key="2">
    <source>
        <dbReference type="EMBL" id="KAK7000892.1"/>
    </source>
</evidence>
<gene>
    <name evidence="2" type="ORF">R3P38DRAFT_2560244</name>
</gene>
<dbReference type="InterPro" id="IPR036188">
    <property type="entry name" value="FAD/NAD-bd_sf"/>
</dbReference>